<dbReference type="AlphaFoldDB" id="A0A0C1H4D4"/>
<protein>
    <submittedName>
        <fullName evidence="1">Uncharacterized protein</fullName>
    </submittedName>
</protein>
<dbReference type="Proteomes" id="UP000031465">
    <property type="component" value="Unassembled WGS sequence"/>
</dbReference>
<evidence type="ECO:0000313" key="1">
    <source>
        <dbReference type="EMBL" id="KIC72394.1"/>
    </source>
</evidence>
<evidence type="ECO:0000313" key="2">
    <source>
        <dbReference type="Proteomes" id="UP000031465"/>
    </source>
</evidence>
<dbReference type="EMBL" id="JSAN01000056">
    <property type="protein sequence ID" value="KIC72394.1"/>
    <property type="molecule type" value="Genomic_DNA"/>
</dbReference>
<reference evidence="1 2" key="1">
    <citation type="journal article" date="2014" name="Mol. Biol. Evol.">
        <title>Massive expansion of Ubiquitination-related gene families within the Chlamydiae.</title>
        <authorList>
            <person name="Domman D."/>
            <person name="Collingro A."/>
            <person name="Lagkouvardos I."/>
            <person name="Gehre L."/>
            <person name="Weinmaier T."/>
            <person name="Rattei T."/>
            <person name="Subtil A."/>
            <person name="Horn M."/>
        </authorList>
    </citation>
    <scope>NUCLEOTIDE SEQUENCE [LARGE SCALE GENOMIC DNA]</scope>
    <source>
        <strain evidence="1 2">EI2</strain>
    </source>
</reference>
<name>A0A0C1H4D4_9BACT</name>
<sequence>MRYPTSVSLLHSSRPKCSKATKVVKCVTPAPVRLVHPDKTNLEKLKTLAEAIKFLF</sequence>
<accession>A0A0C1H4D4</accession>
<comment type="caution">
    <text evidence="1">The sequence shown here is derived from an EMBL/GenBank/DDBJ whole genome shotgun (WGS) entry which is preliminary data.</text>
</comment>
<proteinExistence type="predicted"/>
<organism evidence="1 2">
    <name type="scientific">Candidatus Protochlamydia amoebophila</name>
    <dbReference type="NCBI Taxonomy" id="362787"/>
    <lineage>
        <taxon>Bacteria</taxon>
        <taxon>Pseudomonadati</taxon>
        <taxon>Chlamydiota</taxon>
        <taxon>Chlamydiia</taxon>
        <taxon>Parachlamydiales</taxon>
        <taxon>Parachlamydiaceae</taxon>
        <taxon>Candidatus Protochlamydia</taxon>
    </lineage>
</organism>
<gene>
    <name evidence="1" type="ORF">DB44_CJ00080</name>
</gene>